<feature type="chain" id="PRO_5046434283" evidence="2">
    <location>
        <begin position="24"/>
        <end position="351"/>
    </location>
</feature>
<dbReference type="SUPFAM" id="SSF56300">
    <property type="entry name" value="Metallo-dependent phosphatases"/>
    <property type="match status" value="1"/>
</dbReference>
<evidence type="ECO:0000256" key="1">
    <source>
        <dbReference type="SAM" id="MobiDB-lite"/>
    </source>
</evidence>
<dbReference type="EMBL" id="JAZGLY010000008">
    <property type="protein sequence ID" value="MEE6188109.1"/>
    <property type="molecule type" value="Genomic_DNA"/>
</dbReference>
<evidence type="ECO:0000259" key="3">
    <source>
        <dbReference type="Pfam" id="PF00149"/>
    </source>
</evidence>
<accession>A0ABU7RJC1</accession>
<dbReference type="InterPro" id="IPR029052">
    <property type="entry name" value="Metallo-depent_PP-like"/>
</dbReference>
<sequence length="351" mass="39974">MNKKIFRLFLLILLFSCKSPSLISDYGIDKKDQFFSIAVLPDTQYYTAMRYGGTMKMFQNQINWIIKNKDKEKIAYVIHLGDVTDKNTQEEWERAKTELYKLEAHNIPYGVAVGNHDQTPNGNPAKGDDQTYYNKYFGKDHFIGKHWYGGSLGNNNSNDDHFDIFESNGLKFLVMYFAYNQPGTTHYSESYERIVMRWADSVLSANRDRKAILVSHSTMGRGKNETSATTPGQGSNDNPGQFTKQGKVIYDMAKHHNNVFLMLGGHIAGESFRKETYNGNVIKAYLADYQSRQNPPYSGTKDRNGGNGTMRLMRFNITKHTLSVITFVPKDDGSVVMEVDGDSQFTEPLFN</sequence>
<dbReference type="PANTHER" id="PTHR43143:SF5">
    <property type="entry name" value="SECRETED PROTEIN"/>
    <property type="match status" value="1"/>
</dbReference>
<feature type="domain" description="Calcineurin-like phosphoesterase" evidence="3">
    <location>
        <begin position="36"/>
        <end position="229"/>
    </location>
</feature>
<evidence type="ECO:0000313" key="5">
    <source>
        <dbReference type="Proteomes" id="UP001357452"/>
    </source>
</evidence>
<protein>
    <submittedName>
        <fullName evidence="4">Metallophosphoesterase</fullName>
    </submittedName>
</protein>
<feature type="region of interest" description="Disordered" evidence="1">
    <location>
        <begin position="218"/>
        <end position="242"/>
    </location>
</feature>
<name>A0ABU7RJC1_9BACT</name>
<dbReference type="RefSeq" id="WP_330975511.1">
    <property type="nucleotide sequence ID" value="NZ_JAZGLY010000008.1"/>
</dbReference>
<dbReference type="Pfam" id="PF00149">
    <property type="entry name" value="Metallophos"/>
    <property type="match status" value="1"/>
</dbReference>
<feature type="compositionally biased region" description="Polar residues" evidence="1">
    <location>
        <begin position="225"/>
        <end position="242"/>
    </location>
</feature>
<keyword evidence="5" id="KW-1185">Reference proteome</keyword>
<evidence type="ECO:0000313" key="4">
    <source>
        <dbReference type="EMBL" id="MEE6188109.1"/>
    </source>
</evidence>
<comment type="caution">
    <text evidence="4">The sequence shown here is derived from an EMBL/GenBank/DDBJ whole genome shotgun (WGS) entry which is preliminary data.</text>
</comment>
<organism evidence="4 5">
    <name type="scientific">Niabella digestorum</name>
    <dbReference type="NCBI Taxonomy" id="3117701"/>
    <lineage>
        <taxon>Bacteria</taxon>
        <taxon>Pseudomonadati</taxon>
        <taxon>Bacteroidota</taxon>
        <taxon>Chitinophagia</taxon>
        <taxon>Chitinophagales</taxon>
        <taxon>Chitinophagaceae</taxon>
        <taxon>Niabella</taxon>
    </lineage>
</organism>
<keyword evidence="2" id="KW-0732">Signal</keyword>
<dbReference type="Proteomes" id="UP001357452">
    <property type="component" value="Unassembled WGS sequence"/>
</dbReference>
<proteinExistence type="predicted"/>
<feature type="signal peptide" evidence="2">
    <location>
        <begin position="1"/>
        <end position="23"/>
    </location>
</feature>
<reference evidence="4 5" key="1">
    <citation type="submission" date="2024-01" db="EMBL/GenBank/DDBJ databases">
        <title>Niabella digestum sp. nov., isolated from waste digestion system.</title>
        <authorList>
            <person name="Zhang L."/>
        </authorList>
    </citation>
    <scope>NUCLEOTIDE SEQUENCE [LARGE SCALE GENOMIC DNA]</scope>
    <source>
        <strain evidence="4 5">A18</strain>
    </source>
</reference>
<dbReference type="PANTHER" id="PTHR43143">
    <property type="entry name" value="METALLOPHOSPHOESTERASE, CALCINEURIN SUPERFAMILY"/>
    <property type="match status" value="1"/>
</dbReference>
<dbReference type="InterPro" id="IPR051918">
    <property type="entry name" value="STPP_CPPED1"/>
</dbReference>
<evidence type="ECO:0000256" key="2">
    <source>
        <dbReference type="SAM" id="SignalP"/>
    </source>
</evidence>
<dbReference type="Gene3D" id="3.60.21.10">
    <property type="match status" value="1"/>
</dbReference>
<dbReference type="InterPro" id="IPR004843">
    <property type="entry name" value="Calcineurin-like_PHP"/>
</dbReference>
<gene>
    <name evidence="4" type="ORF">V2H41_12585</name>
</gene>